<gene>
    <name evidence="2" type="ORF">METZ01_LOCUS263132</name>
</gene>
<feature type="non-terminal residue" evidence="2">
    <location>
        <position position="105"/>
    </location>
</feature>
<dbReference type="PROSITE" id="PS50404">
    <property type="entry name" value="GST_NTER"/>
    <property type="match status" value="1"/>
</dbReference>
<proteinExistence type="predicted"/>
<dbReference type="InterPro" id="IPR036249">
    <property type="entry name" value="Thioredoxin-like_sf"/>
</dbReference>
<dbReference type="SUPFAM" id="SSF52833">
    <property type="entry name" value="Thioredoxin-like"/>
    <property type="match status" value="1"/>
</dbReference>
<dbReference type="AlphaFoldDB" id="A0A382JEW7"/>
<organism evidence="2">
    <name type="scientific">marine metagenome</name>
    <dbReference type="NCBI Taxonomy" id="408172"/>
    <lineage>
        <taxon>unclassified sequences</taxon>
        <taxon>metagenomes</taxon>
        <taxon>ecological metagenomes</taxon>
    </lineage>
</organism>
<dbReference type="SFLD" id="SFLDS00019">
    <property type="entry name" value="Glutathione_Transferase_(cytos"/>
    <property type="match status" value="1"/>
</dbReference>
<reference evidence="2" key="1">
    <citation type="submission" date="2018-05" db="EMBL/GenBank/DDBJ databases">
        <authorList>
            <person name="Lanie J.A."/>
            <person name="Ng W.-L."/>
            <person name="Kazmierczak K.M."/>
            <person name="Andrzejewski T.M."/>
            <person name="Davidsen T.M."/>
            <person name="Wayne K.J."/>
            <person name="Tettelin H."/>
            <person name="Glass J.I."/>
            <person name="Rusch D."/>
            <person name="Podicherti R."/>
            <person name="Tsui H.-C.T."/>
            <person name="Winkler M.E."/>
        </authorList>
    </citation>
    <scope>NUCLEOTIDE SEQUENCE</scope>
</reference>
<dbReference type="InterPro" id="IPR004045">
    <property type="entry name" value="Glutathione_S-Trfase_N"/>
</dbReference>
<dbReference type="EMBL" id="UINC01073698">
    <property type="protein sequence ID" value="SVC10278.1"/>
    <property type="molecule type" value="Genomic_DNA"/>
</dbReference>
<dbReference type="GO" id="GO:0006559">
    <property type="term" value="P:L-phenylalanine catabolic process"/>
    <property type="evidence" value="ECO:0007669"/>
    <property type="project" value="TreeGrafter"/>
</dbReference>
<feature type="domain" description="GST N-terminal" evidence="1">
    <location>
        <begin position="1"/>
        <end position="81"/>
    </location>
</feature>
<protein>
    <recommendedName>
        <fullName evidence="1">GST N-terminal domain-containing protein</fullName>
    </recommendedName>
</protein>
<dbReference type="CDD" id="cd00570">
    <property type="entry name" value="GST_N_family"/>
    <property type="match status" value="1"/>
</dbReference>
<dbReference type="GO" id="GO:0016034">
    <property type="term" value="F:maleylacetoacetate isomerase activity"/>
    <property type="evidence" value="ECO:0007669"/>
    <property type="project" value="TreeGrafter"/>
</dbReference>
<sequence length="105" mass="12162">MIELYHFWDSPCCFKVRTVLAEKELDWTAHLIASVKFDHFLPAYQTINPHSTTPTLIHDGQTLLQSGVIAEYLDDAFSEIPLHPADPIARAVMRQWLFEEQAYLF</sequence>
<dbReference type="PANTHER" id="PTHR42673:SF4">
    <property type="entry name" value="MALEYLACETOACETATE ISOMERASE"/>
    <property type="match status" value="1"/>
</dbReference>
<dbReference type="Pfam" id="PF13417">
    <property type="entry name" value="GST_N_3"/>
    <property type="match status" value="1"/>
</dbReference>
<dbReference type="InterPro" id="IPR040079">
    <property type="entry name" value="Glutathione_S-Trfase"/>
</dbReference>
<name>A0A382JEW7_9ZZZZ</name>
<dbReference type="SFLD" id="SFLDG00358">
    <property type="entry name" value="Main_(cytGST)"/>
    <property type="match status" value="1"/>
</dbReference>
<dbReference type="Gene3D" id="3.40.30.10">
    <property type="entry name" value="Glutaredoxin"/>
    <property type="match status" value="1"/>
</dbReference>
<dbReference type="GO" id="GO:0006749">
    <property type="term" value="P:glutathione metabolic process"/>
    <property type="evidence" value="ECO:0007669"/>
    <property type="project" value="TreeGrafter"/>
</dbReference>
<accession>A0A382JEW7</accession>
<evidence type="ECO:0000259" key="1">
    <source>
        <dbReference type="PROSITE" id="PS50404"/>
    </source>
</evidence>
<evidence type="ECO:0000313" key="2">
    <source>
        <dbReference type="EMBL" id="SVC10278.1"/>
    </source>
</evidence>
<dbReference type="PANTHER" id="PTHR42673">
    <property type="entry name" value="MALEYLACETOACETATE ISOMERASE"/>
    <property type="match status" value="1"/>
</dbReference>
<dbReference type="GO" id="GO:0004364">
    <property type="term" value="F:glutathione transferase activity"/>
    <property type="evidence" value="ECO:0007669"/>
    <property type="project" value="TreeGrafter"/>
</dbReference>